<sequence length="154" mass="17263">MNGSRHYTSYLAVDPGLTTGWAIWGDHHKAHGQDEPMPFLDLAEEWAALARPASVMVVESYRITAETVRKSRQPWSLEIIGALRWIAHRHGVDFLMQTPADAKAFGHDARLKRLGFWVPGQDHARDAYRHLALALAKHRRLPDASDSSCTVGDT</sequence>
<dbReference type="Proteomes" id="UP001422759">
    <property type="component" value="Unassembled WGS sequence"/>
</dbReference>
<organism evidence="1 2">
    <name type="scientific">Kitasatospora kazusensis</name>
    <dbReference type="NCBI Taxonomy" id="407974"/>
    <lineage>
        <taxon>Bacteria</taxon>
        <taxon>Bacillati</taxon>
        <taxon>Actinomycetota</taxon>
        <taxon>Actinomycetes</taxon>
        <taxon>Kitasatosporales</taxon>
        <taxon>Streptomycetaceae</taxon>
        <taxon>Kitasatospora</taxon>
    </lineage>
</organism>
<evidence type="ECO:0000313" key="1">
    <source>
        <dbReference type="EMBL" id="GAA2141716.1"/>
    </source>
</evidence>
<reference evidence="2" key="1">
    <citation type="journal article" date="2019" name="Int. J. Syst. Evol. Microbiol.">
        <title>The Global Catalogue of Microorganisms (GCM) 10K type strain sequencing project: providing services to taxonomists for standard genome sequencing and annotation.</title>
        <authorList>
            <consortium name="The Broad Institute Genomics Platform"/>
            <consortium name="The Broad Institute Genome Sequencing Center for Infectious Disease"/>
            <person name="Wu L."/>
            <person name="Ma J."/>
        </authorList>
    </citation>
    <scope>NUCLEOTIDE SEQUENCE [LARGE SCALE GENOMIC DNA]</scope>
    <source>
        <strain evidence="2">JCM 14560</strain>
    </source>
</reference>
<name>A0ABP5L4K3_9ACTN</name>
<dbReference type="RefSeq" id="WP_344464255.1">
    <property type="nucleotide sequence ID" value="NZ_BAAANT010000012.1"/>
</dbReference>
<gene>
    <name evidence="1" type="ORF">GCM10009760_26180</name>
</gene>
<proteinExistence type="predicted"/>
<keyword evidence="2" id="KW-1185">Reference proteome</keyword>
<dbReference type="EMBL" id="BAAANT010000012">
    <property type="protein sequence ID" value="GAA2141716.1"/>
    <property type="molecule type" value="Genomic_DNA"/>
</dbReference>
<comment type="caution">
    <text evidence="1">The sequence shown here is derived from an EMBL/GenBank/DDBJ whole genome shotgun (WGS) entry which is preliminary data.</text>
</comment>
<evidence type="ECO:0000313" key="2">
    <source>
        <dbReference type="Proteomes" id="UP001422759"/>
    </source>
</evidence>
<accession>A0ABP5L4K3</accession>
<protein>
    <submittedName>
        <fullName evidence="1">Uncharacterized protein</fullName>
    </submittedName>
</protein>